<proteinExistence type="predicted"/>
<accession>A0A165ZQ43</accession>
<organism evidence="2 3">
    <name type="scientific">Sistotremastrum suecicum HHB10207 ss-3</name>
    <dbReference type="NCBI Taxonomy" id="1314776"/>
    <lineage>
        <taxon>Eukaryota</taxon>
        <taxon>Fungi</taxon>
        <taxon>Dikarya</taxon>
        <taxon>Basidiomycota</taxon>
        <taxon>Agaricomycotina</taxon>
        <taxon>Agaricomycetes</taxon>
        <taxon>Sistotremastrales</taxon>
        <taxon>Sistotremastraceae</taxon>
        <taxon>Sistotremastrum</taxon>
    </lineage>
</organism>
<protein>
    <submittedName>
        <fullName evidence="2">Uncharacterized protein</fullName>
    </submittedName>
</protein>
<keyword evidence="1" id="KW-0472">Membrane</keyword>
<evidence type="ECO:0000256" key="1">
    <source>
        <dbReference type="SAM" id="Phobius"/>
    </source>
</evidence>
<gene>
    <name evidence="2" type="ORF">SISSUDRAFT_271495</name>
</gene>
<dbReference type="Proteomes" id="UP000076798">
    <property type="component" value="Unassembled WGS sequence"/>
</dbReference>
<name>A0A165ZQ43_9AGAM</name>
<sequence length="83" mass="9017">MRVDQRFKVCHSWSSAITKGTFLIVGCAILCICGLHCAEFCLLTGFLPVVKVDGYNAIASPSSMRIPRVSCVTAQVLQPDRVS</sequence>
<dbReference type="EMBL" id="KV428177">
    <property type="protein sequence ID" value="KZT34523.1"/>
    <property type="molecule type" value="Genomic_DNA"/>
</dbReference>
<reference evidence="2 3" key="1">
    <citation type="journal article" date="2016" name="Mol. Biol. Evol.">
        <title>Comparative Genomics of Early-Diverging Mushroom-Forming Fungi Provides Insights into the Origins of Lignocellulose Decay Capabilities.</title>
        <authorList>
            <person name="Nagy L.G."/>
            <person name="Riley R."/>
            <person name="Tritt A."/>
            <person name="Adam C."/>
            <person name="Daum C."/>
            <person name="Floudas D."/>
            <person name="Sun H."/>
            <person name="Yadav J.S."/>
            <person name="Pangilinan J."/>
            <person name="Larsson K.H."/>
            <person name="Matsuura K."/>
            <person name="Barry K."/>
            <person name="Labutti K."/>
            <person name="Kuo R."/>
            <person name="Ohm R.A."/>
            <person name="Bhattacharya S.S."/>
            <person name="Shirouzu T."/>
            <person name="Yoshinaga Y."/>
            <person name="Martin F.M."/>
            <person name="Grigoriev I.V."/>
            <person name="Hibbett D.S."/>
        </authorList>
    </citation>
    <scope>NUCLEOTIDE SEQUENCE [LARGE SCALE GENOMIC DNA]</scope>
    <source>
        <strain evidence="2 3">HHB10207 ss-3</strain>
    </source>
</reference>
<keyword evidence="1" id="KW-1133">Transmembrane helix</keyword>
<keyword evidence="1" id="KW-0812">Transmembrane</keyword>
<evidence type="ECO:0000313" key="3">
    <source>
        <dbReference type="Proteomes" id="UP000076798"/>
    </source>
</evidence>
<dbReference type="AlphaFoldDB" id="A0A165ZQ43"/>
<keyword evidence="3" id="KW-1185">Reference proteome</keyword>
<evidence type="ECO:0000313" key="2">
    <source>
        <dbReference type="EMBL" id="KZT34523.1"/>
    </source>
</evidence>
<feature type="transmembrane region" description="Helical" evidence="1">
    <location>
        <begin position="21"/>
        <end position="47"/>
    </location>
</feature>